<organism evidence="1 2">
    <name type="scientific">Phycomyces blakesleeanus (strain ATCC 8743b / DSM 1359 / FGSC 10004 / NBRC 33097 / NRRL 1555)</name>
    <dbReference type="NCBI Taxonomy" id="763407"/>
    <lineage>
        <taxon>Eukaryota</taxon>
        <taxon>Fungi</taxon>
        <taxon>Fungi incertae sedis</taxon>
        <taxon>Mucoromycota</taxon>
        <taxon>Mucoromycotina</taxon>
        <taxon>Mucoromycetes</taxon>
        <taxon>Mucorales</taxon>
        <taxon>Phycomycetaceae</taxon>
        <taxon>Phycomyces</taxon>
    </lineage>
</organism>
<keyword evidence="2" id="KW-1185">Reference proteome</keyword>
<evidence type="ECO:0000313" key="1">
    <source>
        <dbReference type="EMBL" id="OAD70524.1"/>
    </source>
</evidence>
<sequence>MNNTNTNNYNENNNHVYNDDHEANVKKLEISHMTQMREHALFMFTLFSQVYITTKLTYRHSYLHNGTGVNSFQAHYRVNRETFNIIVNVLKEDSEYKTSEERNEVAVVLWHLSNMHFGYRMASELLSVSQESYNWFTNGFVNSIIQSFMKTAIRWPKTLQESQKIMERFAVPSVWSEHQYLNNYINYKEFCNITALLDKGDSVYRG</sequence>
<dbReference type="EMBL" id="KV440988">
    <property type="protein sequence ID" value="OAD70524.1"/>
    <property type="molecule type" value="Genomic_DNA"/>
</dbReference>
<reference evidence="2" key="1">
    <citation type="submission" date="2015-06" db="EMBL/GenBank/DDBJ databases">
        <title>Expansion of signal transduction pathways in fungi by whole-genome duplication.</title>
        <authorList>
            <consortium name="DOE Joint Genome Institute"/>
            <person name="Corrochano L.M."/>
            <person name="Kuo A."/>
            <person name="Marcet-Houben M."/>
            <person name="Polaino S."/>
            <person name="Salamov A."/>
            <person name="Villalobos J.M."/>
            <person name="Alvarez M.I."/>
            <person name="Avalos J."/>
            <person name="Benito E.P."/>
            <person name="Benoit I."/>
            <person name="Burger G."/>
            <person name="Camino L.P."/>
            <person name="Canovas D."/>
            <person name="Cerda-Olmedo E."/>
            <person name="Cheng J.-F."/>
            <person name="Dominguez A."/>
            <person name="Elias M."/>
            <person name="Eslava A.P."/>
            <person name="Glaser F."/>
            <person name="Grimwood J."/>
            <person name="Gutierrez G."/>
            <person name="Heitman J."/>
            <person name="Henrissat B."/>
            <person name="Iturriaga E.A."/>
            <person name="Lang B.F."/>
            <person name="Lavin J.L."/>
            <person name="Lee S."/>
            <person name="Li W."/>
            <person name="Lindquist E."/>
            <person name="Lopez-Garcia S."/>
            <person name="Luque E.M."/>
            <person name="Marcos A.T."/>
            <person name="Martin J."/>
            <person name="McCluskey K."/>
            <person name="Medina H.R."/>
            <person name="Miralles-Duran A."/>
            <person name="Miyazaki A."/>
            <person name="Munoz-Torres E."/>
            <person name="Oguiza J.A."/>
            <person name="Ohm R."/>
            <person name="Olmedo M."/>
            <person name="Orejas M."/>
            <person name="Ortiz-Castellanos L."/>
            <person name="Pisabarro A.G."/>
            <person name="Rodriguez-Romero J."/>
            <person name="Ruiz-Herrera J."/>
            <person name="Ruiz-Vazquez R."/>
            <person name="Sanz C."/>
            <person name="Schackwitz W."/>
            <person name="Schmutz J."/>
            <person name="Shahriari M."/>
            <person name="Shelest E."/>
            <person name="Silva-Franco F."/>
            <person name="Soanes D."/>
            <person name="Syed K."/>
            <person name="Tagua V.G."/>
            <person name="Talbot N.J."/>
            <person name="Thon M."/>
            <person name="De vries R.P."/>
            <person name="Wiebenga A."/>
            <person name="Yadav J.S."/>
            <person name="Braun E.L."/>
            <person name="Baker S."/>
            <person name="Garre V."/>
            <person name="Horwitz B."/>
            <person name="Torres-Martinez S."/>
            <person name="Idnurm A."/>
            <person name="Herrera-Estrella A."/>
            <person name="Gabaldon T."/>
            <person name="Grigoriev I.V."/>
        </authorList>
    </citation>
    <scope>NUCLEOTIDE SEQUENCE [LARGE SCALE GENOMIC DNA]</scope>
    <source>
        <strain evidence="2">NRRL 1555(-)</strain>
    </source>
</reference>
<dbReference type="InParanoid" id="A0A162NKJ1"/>
<gene>
    <name evidence="1" type="ORF">PHYBLDRAFT_171274</name>
</gene>
<dbReference type="Proteomes" id="UP000077315">
    <property type="component" value="Unassembled WGS sequence"/>
</dbReference>
<dbReference type="VEuPathDB" id="FungiDB:PHYBLDRAFT_171274"/>
<dbReference type="AlphaFoldDB" id="A0A162NKJ1"/>
<dbReference type="OrthoDB" id="6773865at2759"/>
<evidence type="ECO:0000313" key="2">
    <source>
        <dbReference type="Proteomes" id="UP000077315"/>
    </source>
</evidence>
<dbReference type="GeneID" id="28997458"/>
<accession>A0A162NKJ1</accession>
<dbReference type="RefSeq" id="XP_018288564.1">
    <property type="nucleotide sequence ID" value="XM_018436552.1"/>
</dbReference>
<protein>
    <submittedName>
        <fullName evidence="1">Uncharacterized protein</fullName>
    </submittedName>
</protein>
<proteinExistence type="predicted"/>
<name>A0A162NKJ1_PHYB8</name>